<evidence type="ECO:0000256" key="4">
    <source>
        <dbReference type="ARBA" id="ARBA00022833"/>
    </source>
</evidence>
<dbReference type="SUPFAM" id="SSF51735">
    <property type="entry name" value="NAD(P)-binding Rossmann-fold domains"/>
    <property type="match status" value="1"/>
</dbReference>
<dbReference type="InterPro" id="IPR013154">
    <property type="entry name" value="ADH-like_N"/>
</dbReference>
<dbReference type="InterPro" id="IPR036291">
    <property type="entry name" value="NAD(P)-bd_dom_sf"/>
</dbReference>
<proteinExistence type="inferred from homology"/>
<dbReference type="AlphaFoldDB" id="A0AAN7V223"/>
<dbReference type="PROSITE" id="PS00059">
    <property type="entry name" value="ADH_ZINC"/>
    <property type="match status" value="1"/>
</dbReference>
<organism evidence="11 12">
    <name type="scientific">Pyrocoelia pectoralis</name>
    <dbReference type="NCBI Taxonomy" id="417401"/>
    <lineage>
        <taxon>Eukaryota</taxon>
        <taxon>Metazoa</taxon>
        <taxon>Ecdysozoa</taxon>
        <taxon>Arthropoda</taxon>
        <taxon>Hexapoda</taxon>
        <taxon>Insecta</taxon>
        <taxon>Pterygota</taxon>
        <taxon>Neoptera</taxon>
        <taxon>Endopterygota</taxon>
        <taxon>Coleoptera</taxon>
        <taxon>Polyphaga</taxon>
        <taxon>Elateriformia</taxon>
        <taxon>Elateroidea</taxon>
        <taxon>Lampyridae</taxon>
        <taxon>Lampyrinae</taxon>
        <taxon>Pyrocoelia</taxon>
    </lineage>
</organism>
<dbReference type="Pfam" id="PF08240">
    <property type="entry name" value="ADH_N"/>
    <property type="match status" value="1"/>
</dbReference>
<comment type="caution">
    <text evidence="11">The sequence shown here is derived from an EMBL/GenBank/DDBJ whole genome shotgun (WGS) entry which is preliminary data.</text>
</comment>
<dbReference type="PANTHER" id="PTHR43161:SF9">
    <property type="entry name" value="SORBITOL DEHYDROGENASE"/>
    <property type="match status" value="1"/>
</dbReference>
<comment type="cofactor">
    <cofactor evidence="1 9">
        <name>Zn(2+)</name>
        <dbReference type="ChEBI" id="CHEBI:29105"/>
    </cofactor>
</comment>
<reference evidence="11 12" key="1">
    <citation type="journal article" date="2024" name="Insects">
        <title>An Improved Chromosome-Level Genome Assembly of the Firefly Pyrocoelia pectoralis.</title>
        <authorList>
            <person name="Fu X."/>
            <person name="Meyer-Rochow V.B."/>
            <person name="Ballantyne L."/>
            <person name="Zhu X."/>
        </authorList>
    </citation>
    <scope>NUCLEOTIDE SEQUENCE [LARGE SCALE GENOMIC DNA]</scope>
    <source>
        <strain evidence="11">XCY_ONT2</strain>
    </source>
</reference>
<evidence type="ECO:0000256" key="7">
    <source>
        <dbReference type="ARBA" id="ARBA00026132"/>
    </source>
</evidence>
<dbReference type="SUPFAM" id="SSF50129">
    <property type="entry name" value="GroES-like"/>
    <property type="match status" value="1"/>
</dbReference>
<gene>
    <name evidence="11" type="ORF">RI129_013064</name>
</gene>
<dbReference type="InterPro" id="IPR045306">
    <property type="entry name" value="SDH-like"/>
</dbReference>
<evidence type="ECO:0000256" key="5">
    <source>
        <dbReference type="ARBA" id="ARBA00023002"/>
    </source>
</evidence>
<dbReference type="PANTHER" id="PTHR43161">
    <property type="entry name" value="SORBITOL DEHYDROGENASE"/>
    <property type="match status" value="1"/>
</dbReference>
<keyword evidence="5" id="KW-0560">Oxidoreductase</keyword>
<dbReference type="Gene3D" id="3.90.180.10">
    <property type="entry name" value="Medium-chain alcohol dehydrogenases, catalytic domain"/>
    <property type="match status" value="1"/>
</dbReference>
<keyword evidence="4 9" id="KW-0862">Zinc</keyword>
<dbReference type="InterPro" id="IPR011032">
    <property type="entry name" value="GroES-like_sf"/>
</dbReference>
<keyword evidence="3 9" id="KW-0479">Metal-binding</keyword>
<comment type="similarity">
    <text evidence="2 9">Belongs to the zinc-containing alcohol dehydrogenase family.</text>
</comment>
<dbReference type="SMART" id="SM00829">
    <property type="entry name" value="PKS_ER"/>
    <property type="match status" value="1"/>
</dbReference>
<name>A0AAN7V223_9COLE</name>
<dbReference type="EMBL" id="JAVRBK010000010">
    <property type="protein sequence ID" value="KAK5638769.1"/>
    <property type="molecule type" value="Genomic_DNA"/>
</dbReference>
<dbReference type="Pfam" id="PF00107">
    <property type="entry name" value="ADH_zinc_N"/>
    <property type="match status" value="1"/>
</dbReference>
<dbReference type="GO" id="GO:0006062">
    <property type="term" value="P:sorbitol catabolic process"/>
    <property type="evidence" value="ECO:0007669"/>
    <property type="project" value="TreeGrafter"/>
</dbReference>
<dbReference type="GO" id="GO:0003939">
    <property type="term" value="F:L-iditol 2-dehydrogenase (NAD+) activity"/>
    <property type="evidence" value="ECO:0007669"/>
    <property type="project" value="TreeGrafter"/>
</dbReference>
<sequence length="354" mass="38142">MQTEDNLTAVLYGIRDLRLEQRPIPEPKDDEVLLKIDVVGICGSDTHFVQDGHLGPLAVDKPMGLGHEAAGTVWKVGKSVTTLKKGDRVGIEPGIGCGKCQYCRKGRGNLCIHRSIGKKAHSGECLTRYFVCSSDCCFKLPDHVTIEEGALLELLSVAIYVCKRGNVRFGSIVLIQGAGPVGLTTMLMCKAFGASQVIMTDPIQHRLDKAKEMGADFTVQVHPKNSAEDITKGILSTLGRYPTVTIDCVGIELTIAVAVKVTISGGVVVLVGLGGTPTVNIPIADIGLREIDIRGSCHYSNEYSAALEMVATGKVDVKPFITHRYKLEDTLKAFNTVITLEGNPIKVLIYPNSQ</sequence>
<dbReference type="InterPro" id="IPR020843">
    <property type="entry name" value="ER"/>
</dbReference>
<evidence type="ECO:0000256" key="8">
    <source>
        <dbReference type="ARBA" id="ARBA00032485"/>
    </source>
</evidence>
<dbReference type="InterPro" id="IPR013149">
    <property type="entry name" value="ADH-like_C"/>
</dbReference>
<keyword evidence="6" id="KW-0520">NAD</keyword>
<evidence type="ECO:0000256" key="6">
    <source>
        <dbReference type="ARBA" id="ARBA00023027"/>
    </source>
</evidence>
<dbReference type="GO" id="GO:0008270">
    <property type="term" value="F:zinc ion binding"/>
    <property type="evidence" value="ECO:0007669"/>
    <property type="project" value="InterPro"/>
</dbReference>
<evidence type="ECO:0000313" key="12">
    <source>
        <dbReference type="Proteomes" id="UP001329430"/>
    </source>
</evidence>
<dbReference type="Proteomes" id="UP001329430">
    <property type="component" value="Chromosome 10"/>
</dbReference>
<evidence type="ECO:0000256" key="1">
    <source>
        <dbReference type="ARBA" id="ARBA00001947"/>
    </source>
</evidence>
<feature type="domain" description="Enoyl reductase (ER)" evidence="10">
    <location>
        <begin position="13"/>
        <end position="349"/>
    </location>
</feature>
<dbReference type="InterPro" id="IPR002328">
    <property type="entry name" value="ADH_Zn_CS"/>
</dbReference>
<evidence type="ECO:0000313" key="11">
    <source>
        <dbReference type="EMBL" id="KAK5638769.1"/>
    </source>
</evidence>
<evidence type="ECO:0000259" key="10">
    <source>
        <dbReference type="SMART" id="SM00829"/>
    </source>
</evidence>
<dbReference type="Gene3D" id="3.40.50.720">
    <property type="entry name" value="NAD(P)-binding Rossmann-like Domain"/>
    <property type="match status" value="1"/>
</dbReference>
<dbReference type="FunFam" id="3.40.50.720:FF:000068">
    <property type="entry name" value="Sorbitol dehydrogenase"/>
    <property type="match status" value="1"/>
</dbReference>
<protein>
    <recommendedName>
        <fullName evidence="7">Sorbitol dehydrogenase</fullName>
    </recommendedName>
    <alternativeName>
        <fullName evidence="8">Polyol dehydrogenase</fullName>
    </alternativeName>
</protein>
<evidence type="ECO:0000256" key="3">
    <source>
        <dbReference type="ARBA" id="ARBA00022723"/>
    </source>
</evidence>
<accession>A0AAN7V223</accession>
<evidence type="ECO:0000256" key="2">
    <source>
        <dbReference type="ARBA" id="ARBA00008072"/>
    </source>
</evidence>
<dbReference type="CDD" id="cd05285">
    <property type="entry name" value="sorbitol_DH"/>
    <property type="match status" value="1"/>
</dbReference>
<keyword evidence="12" id="KW-1185">Reference proteome</keyword>
<evidence type="ECO:0000256" key="9">
    <source>
        <dbReference type="RuleBase" id="RU361277"/>
    </source>
</evidence>